<dbReference type="Gene3D" id="1.10.3130.20">
    <property type="entry name" value="Phycobilisome linker domain"/>
    <property type="match status" value="1"/>
</dbReference>
<reference evidence="2 3" key="1">
    <citation type="submission" date="2019-09" db="EMBL/GenBank/DDBJ databases">
        <authorList>
            <person name="Chandra G."/>
            <person name="Truman W A."/>
        </authorList>
    </citation>
    <scope>NUCLEOTIDE SEQUENCE [LARGE SCALE GENOMIC DNA]</scope>
    <source>
        <strain evidence="2">PS723</strain>
    </source>
</reference>
<sequence length="196" mass="21521">MDSSFRTTIADTVGTDAIDTVHMNGDAWVYIKEYSQTDHTFTLTNAQTSKETKLVGVERVEFNDGKRLALDIEGNAGQTYRLYKAAFDRVPDKEGLGFWIGQLDKGVSIDSVAAGFVASQEFQTINGASPSNLQLVTSLYQHILGRAPDQSGLDLWTAQLDNHALDASHLLINFAESNENKIALTGQVQYGIEYVV</sequence>
<evidence type="ECO:0000313" key="3">
    <source>
        <dbReference type="Proteomes" id="UP000379480"/>
    </source>
</evidence>
<evidence type="ECO:0000259" key="1">
    <source>
        <dbReference type="Pfam" id="PF13946"/>
    </source>
</evidence>
<dbReference type="InterPro" id="IPR038255">
    <property type="entry name" value="PBS_linker_sf"/>
</dbReference>
<dbReference type="RefSeq" id="WP_150807293.1">
    <property type="nucleotide sequence ID" value="NZ_CABVHY010000048.1"/>
</dbReference>
<accession>A0A5E7FU39</accession>
<dbReference type="Proteomes" id="UP000379480">
    <property type="component" value="Unassembled WGS sequence"/>
</dbReference>
<organism evidence="2 3">
    <name type="scientific">Pseudomonas fluorescens</name>
    <dbReference type="NCBI Taxonomy" id="294"/>
    <lineage>
        <taxon>Bacteria</taxon>
        <taxon>Pseudomonadati</taxon>
        <taxon>Pseudomonadota</taxon>
        <taxon>Gammaproteobacteria</taxon>
        <taxon>Pseudomonadales</taxon>
        <taxon>Pseudomonadaceae</taxon>
        <taxon>Pseudomonas</taxon>
    </lineage>
</organism>
<dbReference type="Pfam" id="PF13946">
    <property type="entry name" value="DUF4214"/>
    <property type="match status" value="1"/>
</dbReference>
<dbReference type="AlphaFoldDB" id="A0A5E7FU39"/>
<name>A0A5E7FU39_PSEFL</name>
<proteinExistence type="predicted"/>
<dbReference type="InterPro" id="IPR025282">
    <property type="entry name" value="DUF4214"/>
</dbReference>
<dbReference type="EMBL" id="CABVHY010000048">
    <property type="protein sequence ID" value="VVO43121.1"/>
    <property type="molecule type" value="Genomic_DNA"/>
</dbReference>
<feature type="domain" description="DUF4214" evidence="1">
    <location>
        <begin position="113"/>
        <end position="181"/>
    </location>
</feature>
<dbReference type="OrthoDB" id="6734599at2"/>
<gene>
    <name evidence="2" type="ORF">PS723_06122</name>
</gene>
<protein>
    <recommendedName>
        <fullName evidence="1">DUF4214 domain-containing protein</fullName>
    </recommendedName>
</protein>
<evidence type="ECO:0000313" key="2">
    <source>
        <dbReference type="EMBL" id="VVO43121.1"/>
    </source>
</evidence>